<sequence length="238" mass="24000">MVHALSALTAIAALASTAVAAPAVVEPRVSCASGVYMIVARGTGEAVGEGKPGQVAALVAARVPGSASVAVDYPASALRRRAANVIYPASVTAGINDTKKKIQDYVAQCGAGSKIALIGYSQGGNVMTDLLVGGVLKPAPLDDKYHKNIIAVTVFGDPTFAPNQSYDYGSNAHGSGGIFSRENNAGELAKLNAMAGKLASYCDAGDVVCADGSDSSVHGAEVATHAQEAADFIVARAH</sequence>
<dbReference type="InterPro" id="IPR000675">
    <property type="entry name" value="Cutinase/axe"/>
</dbReference>
<dbReference type="Gene3D" id="3.40.50.1820">
    <property type="entry name" value="alpha/beta hydrolase"/>
    <property type="match status" value="1"/>
</dbReference>
<keyword evidence="5" id="KW-1185">Reference proteome</keyword>
<dbReference type="GO" id="GO:0052689">
    <property type="term" value="F:carboxylic ester hydrolase activity"/>
    <property type="evidence" value="ECO:0007669"/>
    <property type="project" value="UniProtKB-ARBA"/>
</dbReference>
<dbReference type="EMBL" id="AZHF01000001">
    <property type="protein sequence ID" value="OAA81660.1"/>
    <property type="molecule type" value="Genomic_DNA"/>
</dbReference>
<dbReference type="PANTHER" id="PTHR33630">
    <property type="entry name" value="CUTINASE RV1984C-RELATED-RELATED"/>
    <property type="match status" value="1"/>
</dbReference>
<accession>A0A168KGI8</accession>
<evidence type="ECO:0000313" key="4">
    <source>
        <dbReference type="EMBL" id="OAA81660.1"/>
    </source>
</evidence>
<evidence type="ECO:0000313" key="5">
    <source>
        <dbReference type="Proteomes" id="UP000076881"/>
    </source>
</evidence>
<dbReference type="SMART" id="SM01110">
    <property type="entry name" value="Cutinase"/>
    <property type="match status" value="1"/>
</dbReference>
<proteinExistence type="predicted"/>
<dbReference type="PANTHER" id="PTHR33630:SF9">
    <property type="entry name" value="CUTINASE 4"/>
    <property type="match status" value="1"/>
</dbReference>
<evidence type="ECO:0000256" key="2">
    <source>
        <dbReference type="ARBA" id="ARBA00023157"/>
    </source>
</evidence>
<gene>
    <name evidence="4" type="ORF">LEL_01205</name>
</gene>
<dbReference type="AlphaFoldDB" id="A0A168KGI8"/>
<evidence type="ECO:0000256" key="1">
    <source>
        <dbReference type="ARBA" id="ARBA00022801"/>
    </source>
</evidence>
<dbReference type="InterPro" id="IPR029058">
    <property type="entry name" value="AB_hydrolase_fold"/>
</dbReference>
<keyword evidence="1" id="KW-0378">Hydrolase</keyword>
<name>A0A168KGI8_CORDF</name>
<keyword evidence="3" id="KW-0732">Signal</keyword>
<feature type="signal peptide" evidence="3">
    <location>
        <begin position="1"/>
        <end position="20"/>
    </location>
</feature>
<reference evidence="4 5" key="1">
    <citation type="journal article" date="2016" name="Genome Biol. Evol.">
        <title>Divergent and convergent evolution of fungal pathogenicity.</title>
        <authorList>
            <person name="Shang Y."/>
            <person name="Xiao G."/>
            <person name="Zheng P."/>
            <person name="Cen K."/>
            <person name="Zhan S."/>
            <person name="Wang C."/>
        </authorList>
    </citation>
    <scope>NUCLEOTIDE SEQUENCE [LARGE SCALE GENOMIC DNA]</scope>
    <source>
        <strain evidence="4 5">RCEF 1005</strain>
    </source>
</reference>
<dbReference type="Pfam" id="PF01083">
    <property type="entry name" value="Cutinase"/>
    <property type="match status" value="1"/>
</dbReference>
<keyword evidence="2" id="KW-1015">Disulfide bond</keyword>
<dbReference type="Proteomes" id="UP000076881">
    <property type="component" value="Unassembled WGS sequence"/>
</dbReference>
<dbReference type="SUPFAM" id="SSF53474">
    <property type="entry name" value="alpha/beta-Hydrolases"/>
    <property type="match status" value="1"/>
</dbReference>
<protein>
    <submittedName>
        <fullName evidence="4">Acetyl xylan esterase</fullName>
    </submittedName>
</protein>
<dbReference type="OrthoDB" id="2586582at2759"/>
<dbReference type="STRING" id="1081108.A0A168KGI8"/>
<feature type="chain" id="PRO_5007898434" evidence="3">
    <location>
        <begin position="21"/>
        <end position="238"/>
    </location>
</feature>
<organism evidence="4 5">
    <name type="scientific">Akanthomyces lecanii RCEF 1005</name>
    <dbReference type="NCBI Taxonomy" id="1081108"/>
    <lineage>
        <taxon>Eukaryota</taxon>
        <taxon>Fungi</taxon>
        <taxon>Dikarya</taxon>
        <taxon>Ascomycota</taxon>
        <taxon>Pezizomycotina</taxon>
        <taxon>Sordariomycetes</taxon>
        <taxon>Hypocreomycetidae</taxon>
        <taxon>Hypocreales</taxon>
        <taxon>Cordycipitaceae</taxon>
        <taxon>Akanthomyces</taxon>
        <taxon>Cordyceps confragosa</taxon>
    </lineage>
</organism>
<comment type="caution">
    <text evidence="4">The sequence shown here is derived from an EMBL/GenBank/DDBJ whole genome shotgun (WGS) entry which is preliminary data.</text>
</comment>
<evidence type="ECO:0000256" key="3">
    <source>
        <dbReference type="SAM" id="SignalP"/>
    </source>
</evidence>